<reference evidence="8" key="1">
    <citation type="submission" date="2019-12" db="UniProtKB">
        <authorList>
            <consortium name="WormBaseParasite"/>
        </authorList>
    </citation>
    <scope>IDENTIFICATION</scope>
</reference>
<evidence type="ECO:0000256" key="5">
    <source>
        <dbReference type="SAM" id="MobiDB-lite"/>
    </source>
</evidence>
<name>A0A5S6R1S8_TRIMR</name>
<keyword evidence="3 4" id="KW-0539">Nucleus</keyword>
<feature type="region of interest" description="Disordered" evidence="5">
    <location>
        <begin position="476"/>
        <end position="527"/>
    </location>
</feature>
<protein>
    <submittedName>
        <fullName evidence="8">Fork-head domain-containing protein</fullName>
    </submittedName>
</protein>
<dbReference type="PANTHER" id="PTHR11829:SF380">
    <property type="entry name" value="PROTEIN FORK HEAD"/>
    <property type="match status" value="1"/>
</dbReference>
<dbReference type="InterPro" id="IPR018122">
    <property type="entry name" value="TF_fork_head_CS_1"/>
</dbReference>
<dbReference type="PROSITE" id="PS00657">
    <property type="entry name" value="FORK_HEAD_1"/>
    <property type="match status" value="1"/>
</dbReference>
<dbReference type="GO" id="GO:0030154">
    <property type="term" value="P:cell differentiation"/>
    <property type="evidence" value="ECO:0007669"/>
    <property type="project" value="TreeGrafter"/>
</dbReference>
<dbReference type="InterPro" id="IPR050211">
    <property type="entry name" value="FOX_domain-containing"/>
</dbReference>
<dbReference type="InterPro" id="IPR001766">
    <property type="entry name" value="Fork_head_dom"/>
</dbReference>
<feature type="compositionally biased region" description="Low complexity" evidence="5">
    <location>
        <begin position="631"/>
        <end position="642"/>
    </location>
</feature>
<accession>A0A5S6R1S8</accession>
<dbReference type="WBParaSite" id="TMUE_3000013383.1">
    <property type="protein sequence ID" value="TMUE_3000013383.1"/>
    <property type="gene ID" value="WBGene00292926"/>
</dbReference>
<dbReference type="GO" id="GO:0005634">
    <property type="term" value="C:nucleus"/>
    <property type="evidence" value="ECO:0007669"/>
    <property type="project" value="UniProtKB-SubCell"/>
</dbReference>
<feature type="DNA-binding region" description="Fork-head" evidence="4">
    <location>
        <begin position="351"/>
        <end position="445"/>
    </location>
</feature>
<dbReference type="PROSITE" id="PS50039">
    <property type="entry name" value="FORK_HEAD_3"/>
    <property type="match status" value="1"/>
</dbReference>
<dbReference type="InterPro" id="IPR013638">
    <property type="entry name" value="Fork-head_N"/>
</dbReference>
<dbReference type="PROSITE" id="PS00658">
    <property type="entry name" value="FORK_HEAD_2"/>
    <property type="match status" value="1"/>
</dbReference>
<sequence>MIYCALHLRGSPYHPSPICQQLSPSSSAATLFAGRASQANFELLCGKSSKVRSRFETQTSSPCSFDAAPSTLGHRKAHQHRATCWRFCTSPAVVATLRSTRRQLNRRNFSTIGSRCSAESSAAVIGDNHYRYYYYLLLFCGAPLPHIMITRLAIGCPFSEIVGSAILKRRNNDCTKSGNNACGHKWMLLHPDYGHAAGGDPNSALSYGTSTLSQAAAAAAAAGYPVQNHSSATAAAYANLSANMNASALNGPYSAMSSFTGMNSMNSHPGLNGYGTMPTMASTMSSLSMGPTAMGSSALSPLGCGQMAVGGGVASSTTPTGAGVAQSGGSSSVGQRRNDKNSYRRSYTHAKPPYSYISLITMAIQQSSSKMLTLSEIYQFIMDLFPYYRQNQQRWQNSIRHSLSFNDCFVKVPRTPDKPGKGSFWTLHPDCGNMFENGCYLRRQKRFKCEKRGGSSNSKASRNAAAAAAAMAAAAANNGGNGTPPFRVISKSEDPDGMQQQRSAIVIKQEEPSTGGGGGGGEEVVDSMPNDLLVGERKLNSQDCTPSMMLMQEDGQSRDPSSQLLSPSPNTQALLSSVEGQQGGSSVVDSCPNGSPSTMQQGSSDAGGGQMDLSGLHHRQAMARKLDAVDSPTGGPASSSTPMCGSPREAIGSVTMGADGHPAVISYGTSPTSLPPLMMSSQSYSSFGQLPSYAQDPFGPLSFSHPFSITNLIDSTKAVNEYNLSCYGGGANGTAPSQLSYGSLSPMMSQLGQQAAMGDGISYYHTLYSSSNPGSAANL</sequence>
<evidence type="ECO:0000256" key="4">
    <source>
        <dbReference type="PROSITE-ProRule" id="PRU00089"/>
    </source>
</evidence>
<dbReference type="GO" id="GO:0009653">
    <property type="term" value="P:anatomical structure morphogenesis"/>
    <property type="evidence" value="ECO:0007669"/>
    <property type="project" value="TreeGrafter"/>
</dbReference>
<dbReference type="CDD" id="cd20041">
    <property type="entry name" value="FH_dFKH"/>
    <property type="match status" value="1"/>
</dbReference>
<dbReference type="SMART" id="SM00339">
    <property type="entry name" value="FH"/>
    <property type="match status" value="1"/>
</dbReference>
<dbReference type="GO" id="GO:0000978">
    <property type="term" value="F:RNA polymerase II cis-regulatory region sequence-specific DNA binding"/>
    <property type="evidence" value="ECO:0007669"/>
    <property type="project" value="TreeGrafter"/>
</dbReference>
<evidence type="ECO:0000256" key="3">
    <source>
        <dbReference type="ARBA" id="ARBA00023242"/>
    </source>
</evidence>
<feature type="region of interest" description="Disordered" evidence="5">
    <location>
        <begin position="628"/>
        <end position="657"/>
    </location>
</feature>
<feature type="region of interest" description="Disordered" evidence="5">
    <location>
        <begin position="576"/>
        <end position="613"/>
    </location>
</feature>
<comment type="subcellular location">
    <subcellularLocation>
        <location evidence="1 4">Nucleus</location>
    </subcellularLocation>
</comment>
<feature type="region of interest" description="Disordered" evidence="5">
    <location>
        <begin position="315"/>
        <end position="347"/>
    </location>
</feature>
<dbReference type="GO" id="GO:0000981">
    <property type="term" value="F:DNA-binding transcription factor activity, RNA polymerase II-specific"/>
    <property type="evidence" value="ECO:0007669"/>
    <property type="project" value="TreeGrafter"/>
</dbReference>
<organism evidence="7 8">
    <name type="scientific">Trichuris muris</name>
    <name type="common">Mouse whipworm</name>
    <dbReference type="NCBI Taxonomy" id="70415"/>
    <lineage>
        <taxon>Eukaryota</taxon>
        <taxon>Metazoa</taxon>
        <taxon>Ecdysozoa</taxon>
        <taxon>Nematoda</taxon>
        <taxon>Enoplea</taxon>
        <taxon>Dorylaimia</taxon>
        <taxon>Trichinellida</taxon>
        <taxon>Trichuridae</taxon>
        <taxon>Trichuris</taxon>
    </lineage>
</organism>
<evidence type="ECO:0000313" key="8">
    <source>
        <dbReference type="WBParaSite" id="TMUE_3000013383.1"/>
    </source>
</evidence>
<dbReference type="InterPro" id="IPR036390">
    <property type="entry name" value="WH_DNA-bd_sf"/>
</dbReference>
<feature type="compositionally biased region" description="Low complexity" evidence="5">
    <location>
        <begin position="576"/>
        <end position="590"/>
    </location>
</feature>
<feature type="domain" description="Fork-head" evidence="6">
    <location>
        <begin position="351"/>
        <end position="445"/>
    </location>
</feature>
<evidence type="ECO:0000313" key="7">
    <source>
        <dbReference type="Proteomes" id="UP000046395"/>
    </source>
</evidence>
<feature type="compositionally biased region" description="Low complexity" evidence="5">
    <location>
        <begin position="321"/>
        <end position="335"/>
    </location>
</feature>
<evidence type="ECO:0000256" key="1">
    <source>
        <dbReference type="ARBA" id="ARBA00004123"/>
    </source>
</evidence>
<keyword evidence="2 4" id="KW-0238">DNA-binding</keyword>
<dbReference type="Pfam" id="PF08430">
    <property type="entry name" value="Forkhead_N"/>
    <property type="match status" value="1"/>
</dbReference>
<dbReference type="Gene3D" id="1.10.10.10">
    <property type="entry name" value="Winged helix-like DNA-binding domain superfamily/Winged helix DNA-binding domain"/>
    <property type="match status" value="1"/>
</dbReference>
<dbReference type="FunFam" id="1.10.10.10:FF:000042">
    <property type="entry name" value="hepatocyte nuclear factor 3-beta"/>
    <property type="match status" value="1"/>
</dbReference>
<dbReference type="Pfam" id="PF00250">
    <property type="entry name" value="Forkhead"/>
    <property type="match status" value="1"/>
</dbReference>
<dbReference type="PRINTS" id="PR00053">
    <property type="entry name" value="FORKHEAD"/>
</dbReference>
<dbReference type="SUPFAM" id="SSF46785">
    <property type="entry name" value="Winged helix' DNA-binding domain"/>
    <property type="match status" value="1"/>
</dbReference>
<proteinExistence type="predicted"/>
<evidence type="ECO:0000259" key="6">
    <source>
        <dbReference type="PROSITE" id="PS50039"/>
    </source>
</evidence>
<dbReference type="PANTHER" id="PTHR11829">
    <property type="entry name" value="FORKHEAD BOX PROTEIN"/>
    <property type="match status" value="1"/>
</dbReference>
<keyword evidence="7" id="KW-1185">Reference proteome</keyword>
<evidence type="ECO:0000256" key="2">
    <source>
        <dbReference type="ARBA" id="ARBA00023125"/>
    </source>
</evidence>
<dbReference type="Proteomes" id="UP000046395">
    <property type="component" value="Unassembled WGS sequence"/>
</dbReference>
<dbReference type="GO" id="GO:0019904">
    <property type="term" value="F:protein domain specific binding"/>
    <property type="evidence" value="ECO:0007669"/>
    <property type="project" value="InterPro"/>
</dbReference>
<dbReference type="InterPro" id="IPR036388">
    <property type="entry name" value="WH-like_DNA-bd_sf"/>
</dbReference>
<dbReference type="STRING" id="70415.A0A5S6R1S8"/>
<dbReference type="AlphaFoldDB" id="A0A5S6R1S8"/>
<dbReference type="InterPro" id="IPR030456">
    <property type="entry name" value="TF_fork_head_CS_2"/>
</dbReference>
<feature type="compositionally biased region" description="Polar residues" evidence="5">
    <location>
        <begin position="592"/>
        <end position="604"/>
    </location>
</feature>
<dbReference type="InterPro" id="IPR047388">
    <property type="entry name" value="FH-like_dFKH"/>
</dbReference>